<sequence>MASTTANGEAQPSKSTSTSHGIAQVNSRPTTFITANTPAQTLLSLAYIRSVLVRLEDTICFLLIERAQFAHNQKMYIPKAFPELVQKENWPGSWLTWFLKETEATHAKVRRWQAPDEWPYTALDHLPQPILPSIDYPHVLHQAAITLVNDRILEFYQSQLVPGITARWGEGADDGQYGSAAICDCELLAALSRRIHFGMFVSESKFQSAPASFIPHILAKPEPNRVELAKLITKPEVEAALLVRLEQKASVYGQDLDLDRSSSASSSSKPRSQQVSTTTTTVPAVVGQEQPNLTAEVVPTGASSLSSATATATATATTPSSAPSSVSKPAGKIDVNEVVKLYHQFVIPITKDVEVEYLVKRLDGLSQDQIDELMQQ</sequence>
<keyword evidence="4" id="KW-0028">Amino-acid biosynthesis</keyword>
<evidence type="ECO:0000256" key="3">
    <source>
        <dbReference type="ARBA" id="ARBA00022490"/>
    </source>
</evidence>
<feature type="region of interest" description="Disordered" evidence="7">
    <location>
        <begin position="258"/>
        <end position="292"/>
    </location>
</feature>
<accession>A0ABN7IL61</accession>
<dbReference type="EMBL" id="CAJHJG010000279">
    <property type="protein sequence ID" value="CAD6900377.1"/>
    <property type="molecule type" value="Genomic_DNA"/>
</dbReference>
<name>A0ABN7IL61_9BASI</name>
<dbReference type="InterPro" id="IPR008238">
    <property type="entry name" value="Chorismate_mutase_AroQ_euk"/>
</dbReference>
<dbReference type="NCBIfam" id="TIGR01802">
    <property type="entry name" value="CM_pl-yst"/>
    <property type="match status" value="1"/>
</dbReference>
<dbReference type="Gene3D" id="1.10.590.10">
    <property type="entry name" value="Chorismate mutase, AroQ class superfamily, eukaryotic"/>
    <property type="match status" value="2"/>
</dbReference>
<dbReference type="SUPFAM" id="SSF48600">
    <property type="entry name" value="Chorismate mutase II"/>
    <property type="match status" value="2"/>
</dbReference>
<dbReference type="PROSITE" id="PS51169">
    <property type="entry name" value="CHORISMATE_MUT_3"/>
    <property type="match status" value="1"/>
</dbReference>
<comment type="subcellular location">
    <subcellularLocation>
        <location evidence="1">Cytoplasm</location>
    </subcellularLocation>
</comment>
<evidence type="ECO:0000256" key="2">
    <source>
        <dbReference type="ARBA" id="ARBA00012404"/>
    </source>
</evidence>
<feature type="compositionally biased region" description="Low complexity" evidence="7">
    <location>
        <begin position="261"/>
        <end position="282"/>
    </location>
</feature>
<evidence type="ECO:0000256" key="5">
    <source>
        <dbReference type="ARBA" id="ARBA00023235"/>
    </source>
</evidence>
<dbReference type="PANTHER" id="PTHR21145:SF12">
    <property type="entry name" value="CHORISMATE MUTASE"/>
    <property type="match status" value="1"/>
</dbReference>
<keyword evidence="9" id="KW-1185">Reference proteome</keyword>
<evidence type="ECO:0000256" key="4">
    <source>
        <dbReference type="ARBA" id="ARBA00023222"/>
    </source>
</evidence>
<dbReference type="EC" id="5.4.99.5" evidence="2"/>
<keyword evidence="4" id="KW-0584">Phenylalanine biosynthesis</keyword>
<organism evidence="8 9">
    <name type="scientific">Tilletia caries</name>
    <name type="common">wheat bunt fungus</name>
    <dbReference type="NCBI Taxonomy" id="13290"/>
    <lineage>
        <taxon>Eukaryota</taxon>
        <taxon>Fungi</taxon>
        <taxon>Dikarya</taxon>
        <taxon>Basidiomycota</taxon>
        <taxon>Ustilaginomycotina</taxon>
        <taxon>Exobasidiomycetes</taxon>
        <taxon>Tilletiales</taxon>
        <taxon>Tilletiaceae</taxon>
        <taxon>Tilletia</taxon>
    </lineage>
</organism>
<dbReference type="InterPro" id="IPR036263">
    <property type="entry name" value="Chorismate_II_sf"/>
</dbReference>
<keyword evidence="3" id="KW-0963">Cytoplasm</keyword>
<comment type="catalytic activity">
    <reaction evidence="6">
        <text>chorismate = prephenate</text>
        <dbReference type="Rhea" id="RHEA:13897"/>
        <dbReference type="ChEBI" id="CHEBI:29748"/>
        <dbReference type="ChEBI" id="CHEBI:29934"/>
        <dbReference type="EC" id="5.4.99.5"/>
    </reaction>
    <physiologicalReaction direction="left-to-right" evidence="6">
        <dbReference type="Rhea" id="RHEA:13898"/>
    </physiologicalReaction>
</comment>
<gene>
    <name evidence="8" type="ORF">JKIAZH3_G3467</name>
</gene>
<evidence type="ECO:0000256" key="6">
    <source>
        <dbReference type="ARBA" id="ARBA00023979"/>
    </source>
</evidence>
<comment type="caution">
    <text evidence="8">The sequence shown here is derived from an EMBL/GenBank/DDBJ whole genome shotgun (WGS) entry which is preliminary data.</text>
</comment>
<evidence type="ECO:0000313" key="8">
    <source>
        <dbReference type="EMBL" id="CAD6900377.1"/>
    </source>
</evidence>
<feature type="region of interest" description="Disordered" evidence="7">
    <location>
        <begin position="1"/>
        <end position="22"/>
    </location>
</feature>
<dbReference type="InterPro" id="IPR037039">
    <property type="entry name" value="CM_AroQ_sf_eucaryotic"/>
</dbReference>
<evidence type="ECO:0000313" key="9">
    <source>
        <dbReference type="Proteomes" id="UP000836402"/>
    </source>
</evidence>
<protein>
    <recommendedName>
        <fullName evidence="2">chorismate mutase</fullName>
        <ecNumber evidence="2">5.4.99.5</ecNumber>
    </recommendedName>
</protein>
<reference evidence="8" key="1">
    <citation type="submission" date="2020-10" db="EMBL/GenBank/DDBJ databases">
        <authorList>
            <person name="Sedaghatjoo S."/>
        </authorList>
    </citation>
    <scope>NUCLEOTIDE SEQUENCE</scope>
    <source>
        <strain evidence="8">AZH3</strain>
    </source>
</reference>
<keyword evidence="4" id="KW-0057">Aromatic amino acid biosynthesis</keyword>
<evidence type="ECO:0000256" key="7">
    <source>
        <dbReference type="SAM" id="MobiDB-lite"/>
    </source>
</evidence>
<proteinExistence type="predicted"/>
<dbReference type="Proteomes" id="UP000836402">
    <property type="component" value="Unassembled WGS sequence"/>
</dbReference>
<keyword evidence="5" id="KW-0413">Isomerase</keyword>
<evidence type="ECO:0000256" key="1">
    <source>
        <dbReference type="ARBA" id="ARBA00004496"/>
    </source>
</evidence>
<dbReference type="PANTHER" id="PTHR21145">
    <property type="entry name" value="CHORISMATE MUTASE"/>
    <property type="match status" value="1"/>
</dbReference>